<dbReference type="GO" id="GO:0006891">
    <property type="term" value="P:intra-Golgi vesicle-mediated transport"/>
    <property type="evidence" value="ECO:0007669"/>
    <property type="project" value="TreeGrafter"/>
</dbReference>
<dbReference type="GO" id="GO:0017119">
    <property type="term" value="C:Golgi transport complex"/>
    <property type="evidence" value="ECO:0007669"/>
    <property type="project" value="InterPro"/>
</dbReference>
<protein>
    <recommendedName>
        <fullName evidence="3">Conserved oligomeric Golgi complex subunit 8</fullName>
    </recommendedName>
    <alternativeName>
        <fullName evidence="8">Component of oligomeric Golgi complex 8</fullName>
    </alternativeName>
</protein>
<reference evidence="9" key="2">
    <citation type="submission" date="2025-09" db="UniProtKB">
        <authorList>
            <consortium name="Ensembl"/>
        </authorList>
    </citation>
    <scope>IDENTIFICATION</scope>
</reference>
<evidence type="ECO:0000256" key="8">
    <source>
        <dbReference type="ARBA" id="ARBA00031347"/>
    </source>
</evidence>
<evidence type="ECO:0000313" key="10">
    <source>
        <dbReference type="Proteomes" id="UP000694567"/>
    </source>
</evidence>
<evidence type="ECO:0000256" key="4">
    <source>
        <dbReference type="ARBA" id="ARBA00022448"/>
    </source>
</evidence>
<comment type="subcellular location">
    <subcellularLocation>
        <location evidence="1">Golgi apparatus membrane</location>
        <topology evidence="1">Peripheral membrane protein</topology>
    </subcellularLocation>
</comment>
<name>A0A8C0FLL0_BUBBB</name>
<proteinExistence type="inferred from homology"/>
<keyword evidence="7" id="KW-0472">Membrane</keyword>
<dbReference type="PANTHER" id="PTHR21311">
    <property type="entry name" value="CONSERVED OLIGOMERIC GOLGI COMPLEX COMPONENT 8"/>
    <property type="match status" value="1"/>
</dbReference>
<keyword evidence="4" id="KW-0813">Transport</keyword>
<dbReference type="AlphaFoldDB" id="A0A8C0FLL0"/>
<keyword evidence="5" id="KW-0653">Protein transport</keyword>
<evidence type="ECO:0000256" key="3">
    <source>
        <dbReference type="ARBA" id="ARBA00020983"/>
    </source>
</evidence>
<evidence type="ECO:0000256" key="1">
    <source>
        <dbReference type="ARBA" id="ARBA00004395"/>
    </source>
</evidence>
<comment type="similarity">
    <text evidence="2">Belongs to the COG8 family.</text>
</comment>
<dbReference type="Ensembl" id="ENSBOBT00000021303.1">
    <property type="protein sequence ID" value="ENSBOBP00000020825.1"/>
    <property type="gene ID" value="ENSBOBG00000012676.1"/>
</dbReference>
<sequence length="374" mass="42291">MRDAEEIACSRRMNSLTLNRHTEILEILEIPQLMDTCVRNGYYEEALELAAYVRRLERKHSSIPVIQLIQQLRTNIQLPACLRVIGYLRRMDVFTEAELRIKFLQARDAWLCSIQASIPDDDPYFHITKTIEACRVHLFDIVTQYRAIFSDEEPLLPPEGQTLNEGAIFHGWVLQKVSEFLRTLERDLRRGVGGRLDSLLGQCMYFGLSFSRVGADFRGQLAPLFQHVAATAFRKAVEEAVEKFREEMNSYTLISTPAPGTLQPPMVLLDFPPLACFLNGLLVAFNDLRLCCPVALAQDVTASLEDALGEVTKTILAFHRAEEAAFSGREQELFVQFCTAFLEDLLPYLNRCLQVLFPPAQIAHALGETPGALV</sequence>
<evidence type="ECO:0000313" key="9">
    <source>
        <dbReference type="Ensembl" id="ENSBOBP00000020825.1"/>
    </source>
</evidence>
<dbReference type="InterPro" id="IPR016159">
    <property type="entry name" value="Cullin_repeat-like_dom_sf"/>
</dbReference>
<keyword evidence="6" id="KW-0333">Golgi apparatus</keyword>
<dbReference type="Pfam" id="PF04124">
    <property type="entry name" value="Dor1"/>
    <property type="match status" value="1"/>
</dbReference>
<organism evidence="9 10">
    <name type="scientific">Bubo bubo</name>
    <name type="common">Eurasian eagle-owl</name>
    <name type="synonym">Strix bubo</name>
    <dbReference type="NCBI Taxonomy" id="30461"/>
    <lineage>
        <taxon>Eukaryota</taxon>
        <taxon>Metazoa</taxon>
        <taxon>Chordata</taxon>
        <taxon>Craniata</taxon>
        <taxon>Vertebrata</taxon>
        <taxon>Euteleostomi</taxon>
        <taxon>Archelosauria</taxon>
        <taxon>Archosauria</taxon>
        <taxon>Dinosauria</taxon>
        <taxon>Saurischia</taxon>
        <taxon>Theropoda</taxon>
        <taxon>Coelurosauria</taxon>
        <taxon>Aves</taxon>
        <taxon>Neognathae</taxon>
        <taxon>Neoaves</taxon>
        <taxon>Telluraves</taxon>
        <taxon>Strigiformes</taxon>
        <taxon>Strigidae</taxon>
        <taxon>Bubo</taxon>
    </lineage>
</organism>
<dbReference type="SUPFAM" id="SSF74788">
    <property type="entry name" value="Cullin repeat-like"/>
    <property type="match status" value="1"/>
</dbReference>
<evidence type="ECO:0000256" key="5">
    <source>
        <dbReference type="ARBA" id="ARBA00022927"/>
    </source>
</evidence>
<dbReference type="PANTHER" id="PTHR21311:SF0">
    <property type="entry name" value="CONSERVED OLIGOMERIC GOLGI COMPLEX SUBUNIT 8"/>
    <property type="match status" value="1"/>
</dbReference>
<dbReference type="GO" id="GO:0000139">
    <property type="term" value="C:Golgi membrane"/>
    <property type="evidence" value="ECO:0007669"/>
    <property type="project" value="UniProtKB-SubCell"/>
</dbReference>
<dbReference type="Proteomes" id="UP000694567">
    <property type="component" value="Unplaced"/>
</dbReference>
<evidence type="ECO:0000256" key="2">
    <source>
        <dbReference type="ARBA" id="ARBA00006419"/>
    </source>
</evidence>
<dbReference type="InterPro" id="IPR007255">
    <property type="entry name" value="COG8"/>
</dbReference>
<reference evidence="9" key="1">
    <citation type="submission" date="2025-08" db="UniProtKB">
        <authorList>
            <consortium name="Ensembl"/>
        </authorList>
    </citation>
    <scope>IDENTIFICATION</scope>
</reference>
<keyword evidence="10" id="KW-1185">Reference proteome</keyword>
<evidence type="ECO:0000256" key="6">
    <source>
        <dbReference type="ARBA" id="ARBA00023034"/>
    </source>
</evidence>
<evidence type="ECO:0000256" key="7">
    <source>
        <dbReference type="ARBA" id="ARBA00023136"/>
    </source>
</evidence>
<dbReference type="GO" id="GO:0015031">
    <property type="term" value="P:protein transport"/>
    <property type="evidence" value="ECO:0007669"/>
    <property type="project" value="UniProtKB-KW"/>
</dbReference>
<accession>A0A8C0FLL0</accession>